<feature type="transmembrane region" description="Helical" evidence="1">
    <location>
        <begin position="82"/>
        <end position="102"/>
    </location>
</feature>
<dbReference type="AlphaFoldDB" id="A0A225DHL5"/>
<dbReference type="RefSeq" id="WP_088259654.1">
    <property type="nucleotide sequence ID" value="NZ_NIDE01000017.1"/>
</dbReference>
<accession>A0A225DHL5</accession>
<feature type="transmembrane region" description="Helical" evidence="1">
    <location>
        <begin position="52"/>
        <end position="77"/>
    </location>
</feature>
<evidence type="ECO:0000313" key="2">
    <source>
        <dbReference type="EMBL" id="OWK36679.1"/>
    </source>
</evidence>
<name>A0A225DHL5_9BACT</name>
<dbReference type="EMBL" id="NIDE01000017">
    <property type="protein sequence ID" value="OWK36679.1"/>
    <property type="molecule type" value="Genomic_DNA"/>
</dbReference>
<sequence>MEGVRQRFLGLCLPPIAFSVLDGSLTLAGQTAEYWGGAYTQANEASPTFHYLLAAHPLAFVGGHLVWVAVFVGIILLLPDTLALIVCIAVTLGHTVGTATWVLWRFHYGYQACNGLFLLAAIALGLGIRWGWRAGLPQEYRLPTPLARWRWVLATALFAVGVYLFLWPRGA</sequence>
<gene>
    <name evidence="2" type="ORF">FRUB_09242</name>
</gene>
<keyword evidence="3" id="KW-1185">Reference proteome</keyword>
<feature type="transmembrane region" description="Helical" evidence="1">
    <location>
        <begin position="149"/>
        <end position="167"/>
    </location>
</feature>
<keyword evidence="1" id="KW-0812">Transmembrane</keyword>
<protein>
    <submittedName>
        <fullName evidence="2">Uncharacterized protein</fullName>
    </submittedName>
</protein>
<organism evidence="2 3">
    <name type="scientific">Fimbriiglobus ruber</name>
    <dbReference type="NCBI Taxonomy" id="1908690"/>
    <lineage>
        <taxon>Bacteria</taxon>
        <taxon>Pseudomonadati</taxon>
        <taxon>Planctomycetota</taxon>
        <taxon>Planctomycetia</taxon>
        <taxon>Gemmatales</taxon>
        <taxon>Gemmataceae</taxon>
        <taxon>Fimbriiglobus</taxon>
    </lineage>
</organism>
<reference evidence="3" key="1">
    <citation type="submission" date="2017-06" db="EMBL/GenBank/DDBJ databases">
        <title>Genome analysis of Fimbriiglobus ruber SP5, the first member of the order Planctomycetales with confirmed chitinolytic capability.</title>
        <authorList>
            <person name="Ravin N.V."/>
            <person name="Rakitin A.L."/>
            <person name="Ivanova A.A."/>
            <person name="Beletsky A.V."/>
            <person name="Kulichevskaya I.S."/>
            <person name="Mardanov A.V."/>
            <person name="Dedysh S.N."/>
        </authorList>
    </citation>
    <scope>NUCLEOTIDE SEQUENCE [LARGE SCALE GENOMIC DNA]</scope>
    <source>
        <strain evidence="3">SP5</strain>
    </source>
</reference>
<evidence type="ECO:0000313" key="3">
    <source>
        <dbReference type="Proteomes" id="UP000214646"/>
    </source>
</evidence>
<comment type="caution">
    <text evidence="2">The sequence shown here is derived from an EMBL/GenBank/DDBJ whole genome shotgun (WGS) entry which is preliminary data.</text>
</comment>
<evidence type="ECO:0000256" key="1">
    <source>
        <dbReference type="SAM" id="Phobius"/>
    </source>
</evidence>
<keyword evidence="1" id="KW-1133">Transmembrane helix</keyword>
<proteinExistence type="predicted"/>
<dbReference type="Proteomes" id="UP000214646">
    <property type="component" value="Unassembled WGS sequence"/>
</dbReference>
<feature type="transmembrane region" description="Helical" evidence="1">
    <location>
        <begin position="108"/>
        <end position="128"/>
    </location>
</feature>
<keyword evidence="1" id="KW-0472">Membrane</keyword>